<feature type="chain" id="PRO_5038865721" description="OmpA-like domain-containing protein" evidence="2">
    <location>
        <begin position="25"/>
        <end position="377"/>
    </location>
</feature>
<comment type="caution">
    <text evidence="4">The sequence shown here is derived from an EMBL/GenBank/DDBJ whole genome shotgun (WGS) entry which is preliminary data.</text>
</comment>
<dbReference type="EMBL" id="JAEIOS010000004">
    <property type="protein sequence ID" value="MBI8988157.1"/>
    <property type="molecule type" value="Genomic_DNA"/>
</dbReference>
<evidence type="ECO:0000259" key="3">
    <source>
        <dbReference type="PROSITE" id="PS51123"/>
    </source>
</evidence>
<accession>A0A934I4G4</accession>
<name>A0A934I4G4_9CORY</name>
<protein>
    <recommendedName>
        <fullName evidence="3">OmpA-like domain-containing protein</fullName>
    </recommendedName>
</protein>
<feature type="domain" description="OmpA-like" evidence="3">
    <location>
        <begin position="276"/>
        <end position="377"/>
    </location>
</feature>
<gene>
    <name evidence="4" type="ORF">JDV75_00030</name>
</gene>
<feature type="signal peptide" evidence="2">
    <location>
        <begin position="1"/>
        <end position="24"/>
    </location>
</feature>
<dbReference type="PROSITE" id="PS51123">
    <property type="entry name" value="OMPA_2"/>
    <property type="match status" value="1"/>
</dbReference>
<keyword evidence="1" id="KW-0472">Membrane</keyword>
<evidence type="ECO:0000313" key="4">
    <source>
        <dbReference type="EMBL" id="MBI8988157.1"/>
    </source>
</evidence>
<keyword evidence="5" id="KW-1185">Reference proteome</keyword>
<dbReference type="Gene3D" id="3.30.1330.60">
    <property type="entry name" value="OmpA-like domain"/>
    <property type="match status" value="1"/>
</dbReference>
<dbReference type="RefSeq" id="WP_198737230.1">
    <property type="nucleotide sequence ID" value="NZ_JAEIOS010000004.1"/>
</dbReference>
<evidence type="ECO:0000256" key="2">
    <source>
        <dbReference type="SAM" id="SignalP"/>
    </source>
</evidence>
<evidence type="ECO:0000313" key="5">
    <source>
        <dbReference type="Proteomes" id="UP000645966"/>
    </source>
</evidence>
<reference evidence="4" key="1">
    <citation type="submission" date="2020-12" db="EMBL/GenBank/DDBJ databases">
        <title>Genome public.</title>
        <authorList>
            <person name="Sun Q."/>
        </authorList>
    </citation>
    <scope>NUCLEOTIDE SEQUENCE</scope>
    <source>
        <strain evidence="4">CCM 8863</strain>
    </source>
</reference>
<dbReference type="Proteomes" id="UP000645966">
    <property type="component" value="Unassembled WGS sequence"/>
</dbReference>
<dbReference type="AlphaFoldDB" id="A0A934I4G4"/>
<keyword evidence="2" id="KW-0732">Signal</keyword>
<dbReference type="PROSITE" id="PS51257">
    <property type="entry name" value="PROKAR_LIPOPROTEIN"/>
    <property type="match status" value="1"/>
</dbReference>
<dbReference type="InterPro" id="IPR006665">
    <property type="entry name" value="OmpA-like"/>
</dbReference>
<evidence type="ECO:0000256" key="1">
    <source>
        <dbReference type="PROSITE-ProRule" id="PRU00473"/>
    </source>
</evidence>
<sequence>MNRRMTAAAVLSFLLLLPAITSCSSNDSPAAAPVAANTAFADSIDADGLAIVAGSRQNSPTPKISANGMALLKKATQSGWPINVVKVTGDPYVADVDVHASDPSDSERFRENQPVKNLNLLNREFTVPPNTDGADLLESIALAVESSRSEGSHTPAIVVLDSGISDHGRLDLTQEGSLGANPDEIVEFLTRSGALPDLTDATVILTGIGYTAPPQPSLDAANRTRLVTIWQTIFEAAGATVIADSTPNDNPAVETDHTVKILDPGTPEALTIACTPETIIFDQQSSVNFIADTATFKSPDTATTALQPLASWMIAHPEATAEILGTTANDSPMEYQTALGLKRAQTVATVLETLGVDRTQFTTITGVGSHFPEYKRP</sequence>
<proteinExistence type="predicted"/>
<dbReference type="InterPro" id="IPR036737">
    <property type="entry name" value="OmpA-like_sf"/>
</dbReference>
<feature type="non-terminal residue" evidence="4">
    <location>
        <position position="377"/>
    </location>
</feature>
<dbReference type="SUPFAM" id="SSF103088">
    <property type="entry name" value="OmpA-like"/>
    <property type="match status" value="1"/>
</dbReference>
<dbReference type="GO" id="GO:0016020">
    <property type="term" value="C:membrane"/>
    <property type="evidence" value="ECO:0007669"/>
    <property type="project" value="UniProtKB-UniRule"/>
</dbReference>
<organism evidence="4 5">
    <name type="scientific">Corynebacterium meridianum</name>
    <dbReference type="NCBI Taxonomy" id="2765363"/>
    <lineage>
        <taxon>Bacteria</taxon>
        <taxon>Bacillati</taxon>
        <taxon>Actinomycetota</taxon>
        <taxon>Actinomycetes</taxon>
        <taxon>Mycobacteriales</taxon>
        <taxon>Corynebacteriaceae</taxon>
        <taxon>Corynebacterium</taxon>
    </lineage>
</organism>